<proteinExistence type="predicted"/>
<name>A0ABT2HZL5_9SPHN</name>
<sequence>MKALTAPARAISAALVLTLAMGGCNKDKTPDHAAAKGEILPRSVTDDMLPYDTVRSQAPLVHPDTVKGSTASPRANATDSADESGTAGPSEAAETPAPTAASATPGAE</sequence>
<organism evidence="2 3">
    <name type="scientific">Novosphingobium mangrovi</name>
    <name type="common">ex Huang et al. 2023</name>
    <dbReference type="NCBI Taxonomy" id="2976432"/>
    <lineage>
        <taxon>Bacteria</taxon>
        <taxon>Pseudomonadati</taxon>
        <taxon>Pseudomonadota</taxon>
        <taxon>Alphaproteobacteria</taxon>
        <taxon>Sphingomonadales</taxon>
        <taxon>Sphingomonadaceae</taxon>
        <taxon>Novosphingobium</taxon>
    </lineage>
</organism>
<protein>
    <recommendedName>
        <fullName evidence="4">Argininosuccinate lyase</fullName>
    </recommendedName>
</protein>
<evidence type="ECO:0000313" key="3">
    <source>
        <dbReference type="Proteomes" id="UP001165583"/>
    </source>
</evidence>
<gene>
    <name evidence="2" type="ORF">NZK81_00315</name>
</gene>
<evidence type="ECO:0000313" key="2">
    <source>
        <dbReference type="EMBL" id="MCT2397982.1"/>
    </source>
</evidence>
<evidence type="ECO:0008006" key="4">
    <source>
        <dbReference type="Google" id="ProtNLM"/>
    </source>
</evidence>
<keyword evidence="3" id="KW-1185">Reference proteome</keyword>
<evidence type="ECO:0000256" key="1">
    <source>
        <dbReference type="SAM" id="MobiDB-lite"/>
    </source>
</evidence>
<comment type="caution">
    <text evidence="2">The sequence shown here is derived from an EMBL/GenBank/DDBJ whole genome shotgun (WGS) entry which is preliminary data.</text>
</comment>
<dbReference type="Proteomes" id="UP001165583">
    <property type="component" value="Unassembled WGS sequence"/>
</dbReference>
<accession>A0ABT2HZL5</accession>
<dbReference type="PROSITE" id="PS51257">
    <property type="entry name" value="PROKAR_LIPOPROTEIN"/>
    <property type="match status" value="1"/>
</dbReference>
<reference evidence="2" key="1">
    <citation type="submission" date="2022-09" db="EMBL/GenBank/DDBJ databases">
        <title>Novosphingobium sp. Nov., a polycyclic aromatic hydrocarbon-degrading bacterium isolated form mangrove sediments in HongKong.</title>
        <authorList>
            <person name="Hu Z."/>
        </authorList>
    </citation>
    <scope>NUCLEOTIDE SEQUENCE</scope>
    <source>
        <strain evidence="2">HK4-1</strain>
    </source>
</reference>
<dbReference type="EMBL" id="JANZXA010000001">
    <property type="protein sequence ID" value="MCT2397982.1"/>
    <property type="molecule type" value="Genomic_DNA"/>
</dbReference>
<dbReference type="RefSeq" id="WP_260043026.1">
    <property type="nucleotide sequence ID" value="NZ_JANZXA010000001.1"/>
</dbReference>
<feature type="region of interest" description="Disordered" evidence="1">
    <location>
        <begin position="55"/>
        <end position="108"/>
    </location>
</feature>
<feature type="compositionally biased region" description="Polar residues" evidence="1">
    <location>
        <begin position="67"/>
        <end position="79"/>
    </location>
</feature>
<feature type="compositionally biased region" description="Low complexity" evidence="1">
    <location>
        <begin position="86"/>
        <end position="108"/>
    </location>
</feature>